<name>A0A506PEH0_9FLAO</name>
<keyword evidence="1" id="KW-0472">Membrane</keyword>
<evidence type="ECO:0000256" key="1">
    <source>
        <dbReference type="SAM" id="Phobius"/>
    </source>
</evidence>
<keyword evidence="3" id="KW-1185">Reference proteome</keyword>
<evidence type="ECO:0008006" key="4">
    <source>
        <dbReference type="Google" id="ProtNLM"/>
    </source>
</evidence>
<feature type="transmembrane region" description="Helical" evidence="1">
    <location>
        <begin position="47"/>
        <end position="70"/>
    </location>
</feature>
<evidence type="ECO:0000313" key="2">
    <source>
        <dbReference type="EMBL" id="TPV31467.1"/>
    </source>
</evidence>
<dbReference type="Proteomes" id="UP000317332">
    <property type="component" value="Unassembled WGS sequence"/>
</dbReference>
<dbReference type="RefSeq" id="WP_140991482.1">
    <property type="nucleotide sequence ID" value="NZ_VHIQ01000008.1"/>
</dbReference>
<comment type="caution">
    <text evidence="2">The sequence shown here is derived from an EMBL/GenBank/DDBJ whole genome shotgun (WGS) entry which is preliminary data.</text>
</comment>
<dbReference type="OrthoDB" id="1202744at2"/>
<dbReference type="EMBL" id="VHIQ01000008">
    <property type="protein sequence ID" value="TPV31467.1"/>
    <property type="molecule type" value="Genomic_DNA"/>
</dbReference>
<evidence type="ECO:0000313" key="3">
    <source>
        <dbReference type="Proteomes" id="UP000317332"/>
    </source>
</evidence>
<protein>
    <recommendedName>
        <fullName evidence="4">Superfamily III holin-X</fullName>
    </recommendedName>
</protein>
<keyword evidence="1" id="KW-0812">Transmembrane</keyword>
<feature type="transmembrane region" description="Helical" evidence="1">
    <location>
        <begin position="76"/>
        <end position="97"/>
    </location>
</feature>
<accession>A0A506PEH0</accession>
<dbReference type="AlphaFoldDB" id="A0A506PEH0"/>
<gene>
    <name evidence="2" type="ORF">FJ651_14845</name>
</gene>
<sequence length="115" mass="12733">MNIFESVSKSTGKMSDSGETYIKKTQEYYTLKVFQQLTISASLIAKALIIGGLLLIVLFFLAFAAAMALGNILNNIALGYVSVAGIFLLFTAIIYFNRHLISNKIIKTLSHKFFD</sequence>
<keyword evidence="1" id="KW-1133">Transmembrane helix</keyword>
<proteinExistence type="predicted"/>
<organism evidence="2 3">
    <name type="scientific">Paucihalobacter ruber</name>
    <dbReference type="NCBI Taxonomy" id="2567861"/>
    <lineage>
        <taxon>Bacteria</taxon>
        <taxon>Pseudomonadati</taxon>
        <taxon>Bacteroidota</taxon>
        <taxon>Flavobacteriia</taxon>
        <taxon>Flavobacteriales</taxon>
        <taxon>Flavobacteriaceae</taxon>
        <taxon>Paucihalobacter</taxon>
    </lineage>
</organism>
<reference evidence="2 3" key="1">
    <citation type="submission" date="2019-06" db="EMBL/GenBank/DDBJ databases">
        <title>Flavobacteriaceae Paucihalobacterium erythroidium CWB-1, complete genome.</title>
        <authorList>
            <person name="Wu S."/>
        </authorList>
    </citation>
    <scope>NUCLEOTIDE SEQUENCE [LARGE SCALE GENOMIC DNA]</scope>
    <source>
        <strain evidence="2 3">CWB-1</strain>
    </source>
</reference>